<evidence type="ECO:0000256" key="1">
    <source>
        <dbReference type="SAM" id="MobiDB-lite"/>
    </source>
</evidence>
<protein>
    <submittedName>
        <fullName evidence="2">Uncharacterized protein</fullName>
    </submittedName>
</protein>
<gene>
    <name evidence="2" type="ORF">HHK36_011666</name>
</gene>
<evidence type="ECO:0000313" key="3">
    <source>
        <dbReference type="Proteomes" id="UP000655225"/>
    </source>
</evidence>
<feature type="region of interest" description="Disordered" evidence="1">
    <location>
        <begin position="116"/>
        <end position="139"/>
    </location>
</feature>
<comment type="caution">
    <text evidence="2">The sequence shown here is derived from an EMBL/GenBank/DDBJ whole genome shotgun (WGS) entry which is preliminary data.</text>
</comment>
<evidence type="ECO:0000313" key="2">
    <source>
        <dbReference type="EMBL" id="KAF8403562.1"/>
    </source>
</evidence>
<organism evidence="2 3">
    <name type="scientific">Tetracentron sinense</name>
    <name type="common">Spur-leaf</name>
    <dbReference type="NCBI Taxonomy" id="13715"/>
    <lineage>
        <taxon>Eukaryota</taxon>
        <taxon>Viridiplantae</taxon>
        <taxon>Streptophyta</taxon>
        <taxon>Embryophyta</taxon>
        <taxon>Tracheophyta</taxon>
        <taxon>Spermatophyta</taxon>
        <taxon>Magnoliopsida</taxon>
        <taxon>Trochodendrales</taxon>
        <taxon>Trochodendraceae</taxon>
        <taxon>Tetracentron</taxon>
    </lineage>
</organism>
<name>A0A835DK32_TETSI</name>
<sequence length="139" mass="15366">MSHHEKEEGHQEGPKNGLATQVANLQEEMEVVKGSDSFTKIDVAKLCMYPIPDLSPKFKIPDFEKYNGQRCPVAHLTLYGGTLERVADGGEATGAGAVEITEWALEWPLPPNRPPILSPNFPPRAPLEGPRCPYDMKDK</sequence>
<reference evidence="2 3" key="1">
    <citation type="submission" date="2020-04" db="EMBL/GenBank/DDBJ databases">
        <title>Plant Genome Project.</title>
        <authorList>
            <person name="Zhang R.-G."/>
        </authorList>
    </citation>
    <scope>NUCLEOTIDE SEQUENCE [LARGE SCALE GENOMIC DNA]</scope>
    <source>
        <strain evidence="2">YNK0</strain>
        <tissue evidence="2">Leaf</tissue>
    </source>
</reference>
<dbReference type="EMBL" id="JABCRI010000007">
    <property type="protein sequence ID" value="KAF8403562.1"/>
    <property type="molecule type" value="Genomic_DNA"/>
</dbReference>
<dbReference type="AlphaFoldDB" id="A0A835DK32"/>
<keyword evidence="3" id="KW-1185">Reference proteome</keyword>
<dbReference type="OrthoDB" id="999737at2759"/>
<dbReference type="Proteomes" id="UP000655225">
    <property type="component" value="Unassembled WGS sequence"/>
</dbReference>
<feature type="compositionally biased region" description="Pro residues" evidence="1">
    <location>
        <begin position="116"/>
        <end position="125"/>
    </location>
</feature>
<proteinExistence type="predicted"/>
<accession>A0A835DK32</accession>